<evidence type="ECO:0000313" key="1">
    <source>
        <dbReference type="EMBL" id="MFC6282306.1"/>
    </source>
</evidence>
<sequence>MRKSEFSLNLSALAVLSALLLLYSEIVGATDAGMRGPGIEALCKGYVFRGQGQLADLSFTTRIFKIALFRT</sequence>
<reference evidence="2" key="1">
    <citation type="journal article" date="2019" name="Int. J. Syst. Evol. Microbiol.">
        <title>The Global Catalogue of Microorganisms (GCM) 10K type strain sequencing project: providing services to taxonomists for standard genome sequencing and annotation.</title>
        <authorList>
            <consortium name="The Broad Institute Genomics Platform"/>
            <consortium name="The Broad Institute Genome Sequencing Center for Infectious Disease"/>
            <person name="Wu L."/>
            <person name="Ma J."/>
        </authorList>
    </citation>
    <scope>NUCLEOTIDE SEQUENCE [LARGE SCALE GENOMIC DNA]</scope>
    <source>
        <strain evidence="2">CCUG 39402</strain>
    </source>
</reference>
<comment type="caution">
    <text evidence="1">The sequence shown here is derived from an EMBL/GenBank/DDBJ whole genome shotgun (WGS) entry which is preliminary data.</text>
</comment>
<dbReference type="Proteomes" id="UP001596270">
    <property type="component" value="Unassembled WGS sequence"/>
</dbReference>
<evidence type="ECO:0000313" key="2">
    <source>
        <dbReference type="Proteomes" id="UP001596270"/>
    </source>
</evidence>
<proteinExistence type="predicted"/>
<gene>
    <name evidence="1" type="ORF">ACFQND_13845</name>
</gene>
<dbReference type="EMBL" id="JBHSRS010000075">
    <property type="protein sequence ID" value="MFC6282306.1"/>
    <property type="molecule type" value="Genomic_DNA"/>
</dbReference>
<organism evidence="1 2">
    <name type="scientific">Polaromonas aquatica</name>
    <dbReference type="NCBI Taxonomy" id="332657"/>
    <lineage>
        <taxon>Bacteria</taxon>
        <taxon>Pseudomonadati</taxon>
        <taxon>Pseudomonadota</taxon>
        <taxon>Betaproteobacteria</taxon>
        <taxon>Burkholderiales</taxon>
        <taxon>Comamonadaceae</taxon>
        <taxon>Polaromonas</taxon>
    </lineage>
</organism>
<protein>
    <submittedName>
        <fullName evidence="1">Uncharacterized protein</fullName>
    </submittedName>
</protein>
<dbReference type="RefSeq" id="WP_371438966.1">
    <property type="nucleotide sequence ID" value="NZ_JBHSRS010000075.1"/>
</dbReference>
<accession>A0ABW1U0S2</accession>
<name>A0ABW1U0S2_9BURK</name>
<keyword evidence="2" id="KW-1185">Reference proteome</keyword>